<reference evidence="7 8" key="1">
    <citation type="submission" date="2016-03" db="EMBL/GenBank/DDBJ databases">
        <title>Deep-sea bacteria in the southern Pacific.</title>
        <authorList>
            <person name="Tang K."/>
        </authorList>
    </citation>
    <scope>NUCLEOTIDE SEQUENCE [LARGE SCALE GENOMIC DNA]</scope>
    <source>
        <strain evidence="7 8">JLT2016</strain>
    </source>
</reference>
<dbReference type="Pfam" id="PF00440">
    <property type="entry name" value="TetR_N"/>
    <property type="match status" value="1"/>
</dbReference>
<name>A0A1U7D642_9RHOB</name>
<dbReference type="SUPFAM" id="SSF46689">
    <property type="entry name" value="Homeodomain-like"/>
    <property type="match status" value="1"/>
</dbReference>
<dbReference type="InterPro" id="IPR039536">
    <property type="entry name" value="TetR_C_Proteobacteria"/>
</dbReference>
<dbReference type="PANTHER" id="PTHR30055">
    <property type="entry name" value="HTH-TYPE TRANSCRIPTIONAL REGULATOR RUTR"/>
    <property type="match status" value="1"/>
</dbReference>
<accession>A0A1U7D642</accession>
<dbReference type="Gene3D" id="1.10.357.10">
    <property type="entry name" value="Tetracycline Repressor, domain 2"/>
    <property type="match status" value="1"/>
</dbReference>
<dbReference type="KEGG" id="tpro:Ga0080559_TMP2838"/>
<evidence type="ECO:0000256" key="5">
    <source>
        <dbReference type="SAM" id="MobiDB-lite"/>
    </source>
</evidence>
<dbReference type="PROSITE" id="PS01081">
    <property type="entry name" value="HTH_TETR_1"/>
    <property type="match status" value="1"/>
</dbReference>
<dbReference type="InterPro" id="IPR023772">
    <property type="entry name" value="DNA-bd_HTH_TetR-type_CS"/>
</dbReference>
<dbReference type="FunFam" id="1.10.10.60:FF:000141">
    <property type="entry name" value="TetR family transcriptional regulator"/>
    <property type="match status" value="1"/>
</dbReference>
<dbReference type="Proteomes" id="UP000186559">
    <property type="component" value="Chromosome"/>
</dbReference>
<sequence>MEDMTTDISSRPADPAEACAQKRRHAAGADPEKRRQILEGAWRVFVEQGFDAASMNSICKAAGVSKGTLYVYFENKEDLFVALVEDKRQDLFQGIFARLAEAGSVEERLLAYGTGLAMQFNSEDVIRAQRIVISVVERMPELGARFYEAGARHFLGALQDFLRAETEAGNLRVPDVELAASQFVDLSTAGVWRARLFGRRTGASSEEEVTHVVREAVRVFIAAYAP</sequence>
<keyword evidence="3" id="KW-0804">Transcription</keyword>
<keyword evidence="1" id="KW-0805">Transcription regulation</keyword>
<dbReference type="InterPro" id="IPR001647">
    <property type="entry name" value="HTH_TetR"/>
</dbReference>
<evidence type="ECO:0000313" key="7">
    <source>
        <dbReference type="EMBL" id="APX23634.1"/>
    </source>
</evidence>
<dbReference type="PROSITE" id="PS50977">
    <property type="entry name" value="HTH_TETR_2"/>
    <property type="match status" value="1"/>
</dbReference>
<dbReference type="EMBL" id="CP014796">
    <property type="protein sequence ID" value="APX23634.1"/>
    <property type="molecule type" value="Genomic_DNA"/>
</dbReference>
<dbReference type="GO" id="GO:0003700">
    <property type="term" value="F:DNA-binding transcription factor activity"/>
    <property type="evidence" value="ECO:0007669"/>
    <property type="project" value="TreeGrafter"/>
</dbReference>
<dbReference type="InterPro" id="IPR036271">
    <property type="entry name" value="Tet_transcr_reg_TetR-rel_C_sf"/>
</dbReference>
<organism evidence="7 8">
    <name type="scientific">Salipiger profundus</name>
    <dbReference type="NCBI Taxonomy" id="1229727"/>
    <lineage>
        <taxon>Bacteria</taxon>
        <taxon>Pseudomonadati</taxon>
        <taxon>Pseudomonadota</taxon>
        <taxon>Alphaproteobacteria</taxon>
        <taxon>Rhodobacterales</taxon>
        <taxon>Roseobacteraceae</taxon>
        <taxon>Salipiger</taxon>
    </lineage>
</organism>
<evidence type="ECO:0000256" key="3">
    <source>
        <dbReference type="ARBA" id="ARBA00023163"/>
    </source>
</evidence>
<dbReference type="STRING" id="1229727.Ga0080559_TMP2838"/>
<feature type="DNA-binding region" description="H-T-H motif" evidence="4">
    <location>
        <begin position="54"/>
        <end position="73"/>
    </location>
</feature>
<dbReference type="AlphaFoldDB" id="A0A1U7D642"/>
<feature type="region of interest" description="Disordered" evidence="5">
    <location>
        <begin position="1"/>
        <end position="31"/>
    </location>
</feature>
<dbReference type="Pfam" id="PF14246">
    <property type="entry name" value="TetR_C_7"/>
    <property type="match status" value="1"/>
</dbReference>
<evidence type="ECO:0000259" key="6">
    <source>
        <dbReference type="PROSITE" id="PS50977"/>
    </source>
</evidence>
<dbReference type="SUPFAM" id="SSF48498">
    <property type="entry name" value="Tetracyclin repressor-like, C-terminal domain"/>
    <property type="match status" value="1"/>
</dbReference>
<evidence type="ECO:0000256" key="4">
    <source>
        <dbReference type="PROSITE-ProRule" id="PRU00335"/>
    </source>
</evidence>
<evidence type="ECO:0000256" key="2">
    <source>
        <dbReference type="ARBA" id="ARBA00023125"/>
    </source>
</evidence>
<keyword evidence="2 4" id="KW-0238">DNA-binding</keyword>
<protein>
    <submittedName>
        <fullName evidence="7">Transcriptional regulator</fullName>
    </submittedName>
</protein>
<evidence type="ECO:0000256" key="1">
    <source>
        <dbReference type="ARBA" id="ARBA00023015"/>
    </source>
</evidence>
<evidence type="ECO:0000313" key="8">
    <source>
        <dbReference type="Proteomes" id="UP000186559"/>
    </source>
</evidence>
<dbReference type="GO" id="GO:0000976">
    <property type="term" value="F:transcription cis-regulatory region binding"/>
    <property type="evidence" value="ECO:0007669"/>
    <property type="project" value="TreeGrafter"/>
</dbReference>
<dbReference type="Gene3D" id="1.10.10.60">
    <property type="entry name" value="Homeodomain-like"/>
    <property type="match status" value="1"/>
</dbReference>
<dbReference type="PANTHER" id="PTHR30055:SF146">
    <property type="entry name" value="HTH-TYPE TRANSCRIPTIONAL DUAL REGULATOR CECR"/>
    <property type="match status" value="1"/>
</dbReference>
<dbReference type="PRINTS" id="PR00455">
    <property type="entry name" value="HTHTETR"/>
</dbReference>
<gene>
    <name evidence="7" type="ORF">Ga0080559_TMP2838</name>
</gene>
<feature type="domain" description="HTH tetR-type" evidence="6">
    <location>
        <begin position="31"/>
        <end position="91"/>
    </location>
</feature>
<proteinExistence type="predicted"/>
<dbReference type="InterPro" id="IPR009057">
    <property type="entry name" value="Homeodomain-like_sf"/>
</dbReference>
<dbReference type="InterPro" id="IPR050109">
    <property type="entry name" value="HTH-type_TetR-like_transc_reg"/>
</dbReference>
<keyword evidence="8" id="KW-1185">Reference proteome</keyword>